<evidence type="ECO:0000256" key="4">
    <source>
        <dbReference type="ARBA" id="ARBA00023029"/>
    </source>
</evidence>
<keyword evidence="4 8" id="KW-0799">Topoisomerase</keyword>
<feature type="domain" description="Topo IA-type catalytic" evidence="10">
    <location>
        <begin position="282"/>
        <end position="711"/>
    </location>
</feature>
<evidence type="ECO:0000256" key="3">
    <source>
        <dbReference type="ARBA" id="ARBA00012891"/>
    </source>
</evidence>
<evidence type="ECO:0000313" key="11">
    <source>
        <dbReference type="EMBL" id="CAK9066422.1"/>
    </source>
</evidence>
<dbReference type="SUPFAM" id="SSF56712">
    <property type="entry name" value="Prokaryotic type I DNA topoisomerase"/>
    <property type="match status" value="1"/>
</dbReference>
<dbReference type="InterPro" id="IPR023405">
    <property type="entry name" value="Topo_IA_core_domain"/>
</dbReference>
<dbReference type="InterPro" id="IPR000380">
    <property type="entry name" value="Topo_IA"/>
</dbReference>
<evidence type="ECO:0000256" key="8">
    <source>
        <dbReference type="RuleBase" id="RU362092"/>
    </source>
</evidence>
<evidence type="ECO:0000256" key="5">
    <source>
        <dbReference type="ARBA" id="ARBA00023125"/>
    </source>
</evidence>
<dbReference type="PANTHER" id="PTHR11390:SF20">
    <property type="entry name" value="DNA TOPOISOMERASE 3-BETA-1"/>
    <property type="match status" value="1"/>
</dbReference>
<dbReference type="InterPro" id="IPR023406">
    <property type="entry name" value="Topo_IA_AS"/>
</dbReference>
<feature type="compositionally biased region" description="Basic residues" evidence="9">
    <location>
        <begin position="828"/>
        <end position="840"/>
    </location>
</feature>
<evidence type="ECO:0000256" key="9">
    <source>
        <dbReference type="SAM" id="MobiDB-lite"/>
    </source>
</evidence>
<dbReference type="InterPro" id="IPR003601">
    <property type="entry name" value="Topo_IA_2"/>
</dbReference>
<dbReference type="PRINTS" id="PR00417">
    <property type="entry name" value="PRTPISMRASEI"/>
</dbReference>
<dbReference type="CDD" id="cd00186">
    <property type="entry name" value="TOP1Ac"/>
    <property type="match status" value="1"/>
</dbReference>
<reference evidence="11 12" key="1">
    <citation type="submission" date="2024-02" db="EMBL/GenBank/DDBJ databases">
        <authorList>
            <person name="Chen Y."/>
            <person name="Shah S."/>
            <person name="Dougan E. K."/>
            <person name="Thang M."/>
            <person name="Chan C."/>
        </authorList>
    </citation>
    <scope>NUCLEOTIDE SEQUENCE [LARGE SCALE GENOMIC DNA]</scope>
</reference>
<dbReference type="InterPro" id="IPR003602">
    <property type="entry name" value="Topo_IA_DNA-bd_dom"/>
</dbReference>
<dbReference type="InterPro" id="IPR013825">
    <property type="entry name" value="Topo_IA_cen_sub2"/>
</dbReference>
<dbReference type="InterPro" id="IPR013497">
    <property type="entry name" value="Topo_IA_cen"/>
</dbReference>
<dbReference type="PROSITE" id="PS00396">
    <property type="entry name" value="TOPO_IA_1"/>
    <property type="match status" value="1"/>
</dbReference>
<dbReference type="SUPFAM" id="SSF48403">
    <property type="entry name" value="Ankyrin repeat"/>
    <property type="match status" value="1"/>
</dbReference>
<dbReference type="InterPro" id="IPR013826">
    <property type="entry name" value="Topo_IA_cen_sub3"/>
</dbReference>
<evidence type="ECO:0000256" key="2">
    <source>
        <dbReference type="ARBA" id="ARBA00009446"/>
    </source>
</evidence>
<dbReference type="SMART" id="SM00436">
    <property type="entry name" value="TOP1Bc"/>
    <property type="match status" value="1"/>
</dbReference>
<gene>
    <name evidence="11" type="ORF">CCMP2556_LOCUS32623</name>
</gene>
<dbReference type="Gene3D" id="1.25.40.20">
    <property type="entry name" value="Ankyrin repeat-containing domain"/>
    <property type="match status" value="1"/>
</dbReference>
<dbReference type="PROSITE" id="PS50297">
    <property type="entry name" value="ANK_REP_REGION"/>
    <property type="match status" value="1"/>
</dbReference>
<accession>A0ABP0NUH3</accession>
<dbReference type="InterPro" id="IPR036770">
    <property type="entry name" value="Ankyrin_rpt-contain_sf"/>
</dbReference>
<evidence type="ECO:0000256" key="7">
    <source>
        <dbReference type="PROSITE-ProRule" id="PRU00023"/>
    </source>
</evidence>
<proteinExistence type="inferred from homology"/>
<dbReference type="PROSITE" id="PS50088">
    <property type="entry name" value="ANK_REPEAT"/>
    <property type="match status" value="1"/>
</dbReference>
<keyword evidence="7" id="KW-0040">ANK repeat</keyword>
<sequence length="846" mass="92945">MSAYQLFPQGSLGRNGQTALHVAALQGHLEVVKVLLSTQSFEEEVDRRDRWGRTALHLAVEQHHSEVEHPAFNSFDAKSAWGRSALDLADSNMKDDLTAAHQRNLANLGSPLEILMVAEKPSIAATLTEALCPPQNGAQKRKGVSPSSPVHEYRGSFMGRASRFRVTATTGHVYSLDFSQDCPIQRGPDVLFSAQTVRTYDPRGNIPAHIAEEARNCDLLILWLDCDRAELGWFRLELGLPTSKQLDSQLDRGSFGVFIGTPRNSLAPQDLQAAMTQLAHPNQNEAQSVDARQELDLRVGIAFSRLQTMYFRKHFGHQLGKQMVTYGPCQIPTLWFCVHRHVQIEAFVPEPYWRLVATLPAGQTSFQAHCQMGKIWQENEARVLLQRARASESAVVTSQRSWLSSYRRPRPLNTVEMLKMASQVLGLGPDDALHVAEALYLKGILSYPRTETDKYPENFDLEGTVRSMAEPNLPWAQFAQQLATSGLTAPREDGHDVGDHPPITPVKCASRSQCGSDAHWALYEEVCRHFLATVSPDATLREAEVQLQLGDVAFSATSGRMTSFGWARVARVQLQDTGAVDLSAGFQQGDVLRLQDVSLRQHFTEPPQHLTESELLALMDQHGIGTDASMASHVGNVQRRKYVQLDEQTRQMKPSELGLALCHAYMLIDPEIVLPTVRASIENACARVARGEARKAQVVEQSLRTFKNKFFGFARQIDRVPLMLAVAHSLSGRAGGSASQGRAAGQSLALWQEAAGRTLSVSLEELLDLKEHVVVTEAPEGALFDIQEVMRNSATVQQVQEALEELGFGSAEALQSGVAGGGGGQQGKGKKRSKSGKGKGGKGGWQ</sequence>
<dbReference type="InterPro" id="IPR002110">
    <property type="entry name" value="Ankyrin_rpt"/>
</dbReference>
<comment type="function">
    <text evidence="8">Introduces a single-strand break via transesterification at a target site in duplex DNA. Releases the supercoiling and torsional tension of DNA introduced during the DNA replication and transcription by transiently cleaving and rejoining one strand of the DNA duplex. The scissile phosphodiester is attacked by the catalytic tyrosine of the enzyme, resulting in the formation of a DNA-(5'-phosphotyrosyl)-enzyme intermediate and the expulsion of a 3'-OH DNA strand.</text>
</comment>
<evidence type="ECO:0000256" key="1">
    <source>
        <dbReference type="ARBA" id="ARBA00000213"/>
    </source>
</evidence>
<comment type="similarity">
    <text evidence="2 8">Belongs to the type IA topoisomerase family.</text>
</comment>
<keyword evidence="5 8" id="KW-0238">DNA-binding</keyword>
<evidence type="ECO:0000313" key="12">
    <source>
        <dbReference type="Proteomes" id="UP001642484"/>
    </source>
</evidence>
<evidence type="ECO:0000259" key="10">
    <source>
        <dbReference type="PROSITE" id="PS52039"/>
    </source>
</evidence>
<feature type="repeat" description="ANK" evidence="7">
    <location>
        <begin position="15"/>
        <end position="47"/>
    </location>
</feature>
<dbReference type="InterPro" id="IPR013824">
    <property type="entry name" value="Topo_IA_cen_sub1"/>
</dbReference>
<dbReference type="Proteomes" id="UP001642484">
    <property type="component" value="Unassembled WGS sequence"/>
</dbReference>
<protein>
    <recommendedName>
        <fullName evidence="3 8">DNA topoisomerase</fullName>
        <ecNumber evidence="3 8">5.6.2.1</ecNumber>
    </recommendedName>
</protein>
<dbReference type="Pfam" id="PF12796">
    <property type="entry name" value="Ank_2"/>
    <property type="match status" value="1"/>
</dbReference>
<dbReference type="PROSITE" id="PS52039">
    <property type="entry name" value="TOPO_IA_2"/>
    <property type="match status" value="1"/>
</dbReference>
<dbReference type="EMBL" id="CAXAMN010022106">
    <property type="protein sequence ID" value="CAK9066422.1"/>
    <property type="molecule type" value="Genomic_DNA"/>
</dbReference>
<dbReference type="PANTHER" id="PTHR11390">
    <property type="entry name" value="PROKARYOTIC DNA TOPOISOMERASE"/>
    <property type="match status" value="1"/>
</dbReference>
<dbReference type="Gene3D" id="1.10.460.10">
    <property type="entry name" value="Topoisomerase I, domain 2"/>
    <property type="match status" value="1"/>
</dbReference>
<feature type="compositionally biased region" description="Gly residues" evidence="9">
    <location>
        <begin position="818"/>
        <end position="827"/>
    </location>
</feature>
<name>A0ABP0NUH3_9DINO</name>
<keyword evidence="6 8" id="KW-0413">Isomerase</keyword>
<dbReference type="Gene3D" id="3.40.50.140">
    <property type="match status" value="1"/>
</dbReference>
<comment type="catalytic activity">
    <reaction evidence="1 8">
        <text>ATP-independent breakage of single-stranded DNA, followed by passage and rejoining.</text>
        <dbReference type="EC" id="5.6.2.1"/>
    </reaction>
</comment>
<dbReference type="Gene3D" id="1.10.290.10">
    <property type="entry name" value="Topoisomerase I, domain 4"/>
    <property type="match status" value="1"/>
</dbReference>
<dbReference type="Gene3D" id="2.70.20.10">
    <property type="entry name" value="Topoisomerase I, domain 3"/>
    <property type="match status" value="1"/>
</dbReference>
<dbReference type="Pfam" id="PF01751">
    <property type="entry name" value="Toprim"/>
    <property type="match status" value="1"/>
</dbReference>
<keyword evidence="12" id="KW-1185">Reference proteome</keyword>
<dbReference type="SMART" id="SM00437">
    <property type="entry name" value="TOP1Ac"/>
    <property type="match status" value="1"/>
</dbReference>
<dbReference type="EC" id="5.6.2.1" evidence="3 8"/>
<evidence type="ECO:0000256" key="6">
    <source>
        <dbReference type="ARBA" id="ARBA00023235"/>
    </source>
</evidence>
<dbReference type="Pfam" id="PF01131">
    <property type="entry name" value="Topoisom_bac"/>
    <property type="match status" value="1"/>
</dbReference>
<organism evidence="11 12">
    <name type="scientific">Durusdinium trenchii</name>
    <dbReference type="NCBI Taxonomy" id="1381693"/>
    <lineage>
        <taxon>Eukaryota</taxon>
        <taxon>Sar</taxon>
        <taxon>Alveolata</taxon>
        <taxon>Dinophyceae</taxon>
        <taxon>Suessiales</taxon>
        <taxon>Symbiodiniaceae</taxon>
        <taxon>Durusdinium</taxon>
    </lineage>
</organism>
<dbReference type="InterPro" id="IPR006171">
    <property type="entry name" value="TOPRIM_dom"/>
</dbReference>
<comment type="caution">
    <text evidence="11">The sequence shown here is derived from an EMBL/GenBank/DDBJ whole genome shotgun (WGS) entry which is preliminary data.</text>
</comment>
<dbReference type="SMART" id="SM00248">
    <property type="entry name" value="ANK"/>
    <property type="match status" value="1"/>
</dbReference>
<feature type="region of interest" description="Disordered" evidence="9">
    <location>
        <begin position="817"/>
        <end position="846"/>
    </location>
</feature>